<accession>A0AAU7DXD0</accession>
<dbReference type="AlphaFoldDB" id="A0AAU7DXD0"/>
<gene>
    <name evidence="8" type="ORF">V5R04_02680</name>
</gene>
<name>A0AAU7DXD0_9MICO</name>
<feature type="transmembrane region" description="Helical" evidence="7">
    <location>
        <begin position="207"/>
        <end position="227"/>
    </location>
</feature>
<feature type="transmembrane region" description="Helical" evidence="7">
    <location>
        <begin position="21"/>
        <end position="42"/>
    </location>
</feature>
<keyword evidence="8" id="KW-0969">Cilium</keyword>
<keyword evidence="8" id="KW-0282">Flagellum</keyword>
<evidence type="ECO:0000256" key="1">
    <source>
        <dbReference type="ARBA" id="ARBA00004651"/>
    </source>
</evidence>
<evidence type="ECO:0000256" key="6">
    <source>
        <dbReference type="ARBA" id="ARBA00023136"/>
    </source>
</evidence>
<keyword evidence="8" id="KW-0966">Cell projection</keyword>
<keyword evidence="5 7" id="KW-1133">Transmembrane helix</keyword>
<dbReference type="InterPro" id="IPR002010">
    <property type="entry name" value="T3SS_IM_R"/>
</dbReference>
<proteinExistence type="inferred from homology"/>
<dbReference type="PRINTS" id="PR00953">
    <property type="entry name" value="TYPE3IMRPROT"/>
</dbReference>
<evidence type="ECO:0000256" key="4">
    <source>
        <dbReference type="ARBA" id="ARBA00022692"/>
    </source>
</evidence>
<dbReference type="GO" id="GO:0006605">
    <property type="term" value="P:protein targeting"/>
    <property type="evidence" value="ECO:0007669"/>
    <property type="project" value="InterPro"/>
</dbReference>
<keyword evidence="3" id="KW-1003">Cell membrane</keyword>
<dbReference type="GO" id="GO:0005886">
    <property type="term" value="C:plasma membrane"/>
    <property type="evidence" value="ECO:0007669"/>
    <property type="project" value="UniProtKB-SubCell"/>
</dbReference>
<evidence type="ECO:0000313" key="8">
    <source>
        <dbReference type="EMBL" id="XBH22151.1"/>
    </source>
</evidence>
<protein>
    <submittedName>
        <fullName evidence="8">Flagellar biosynthetic protein FliR</fullName>
    </submittedName>
</protein>
<evidence type="ECO:0000256" key="2">
    <source>
        <dbReference type="ARBA" id="ARBA00009772"/>
    </source>
</evidence>
<dbReference type="Pfam" id="PF01311">
    <property type="entry name" value="Bac_export_1"/>
    <property type="match status" value="1"/>
</dbReference>
<comment type="similarity">
    <text evidence="2">Belongs to the FliR/MopE/SpaR family.</text>
</comment>
<evidence type="ECO:0000256" key="7">
    <source>
        <dbReference type="SAM" id="Phobius"/>
    </source>
</evidence>
<sequence length="243" mass="25466">MLISVRIVAFLFTAPPFSYRSFPGSVRIILAIGLALTIFSGVDQLPGELSTAGYIFALVTQAFTGVALGFLVYLVFAAMQVAGGLIDQMGGFAMAQGFDPMNQVNAALIARMFQMTSLALLFASNAHLIILDGLFKTFDVVPLTLGQGSVAIGSVAQTATTQLTTMFVAALQIAGPLLVVLLLADIGLGLLTRVAPALNAFAMGFPLKIYLTLSLGSLIYLTFPAVVESLTGTSMRALFEGVS</sequence>
<dbReference type="PANTHER" id="PTHR30065">
    <property type="entry name" value="FLAGELLAR BIOSYNTHETIC PROTEIN FLIR"/>
    <property type="match status" value="1"/>
</dbReference>
<dbReference type="EMBL" id="CP146203">
    <property type="protein sequence ID" value="XBH22151.1"/>
    <property type="molecule type" value="Genomic_DNA"/>
</dbReference>
<evidence type="ECO:0000256" key="3">
    <source>
        <dbReference type="ARBA" id="ARBA00022475"/>
    </source>
</evidence>
<keyword evidence="6 7" id="KW-0472">Membrane</keyword>
<comment type="subcellular location">
    <subcellularLocation>
        <location evidence="1">Cell membrane</location>
        <topology evidence="1">Multi-pass membrane protein</topology>
    </subcellularLocation>
</comment>
<feature type="transmembrane region" description="Helical" evidence="7">
    <location>
        <begin position="173"/>
        <end position="195"/>
    </location>
</feature>
<feature type="transmembrane region" description="Helical" evidence="7">
    <location>
        <begin position="118"/>
        <end position="135"/>
    </location>
</feature>
<reference evidence="8" key="1">
    <citation type="submission" date="2024-02" db="EMBL/GenBank/DDBJ databases">
        <title>Tomenella chthoni gen. nov. sp. nov., a member of the family Jonesiaceae isolated from bat guano.</title>
        <authorList>
            <person name="Miller S.L."/>
            <person name="King J."/>
            <person name="Sankaranarayanan K."/>
            <person name="Lawson P.A."/>
        </authorList>
    </citation>
    <scope>NUCLEOTIDE SEQUENCE</scope>
    <source>
        <strain evidence="8">BS-20</strain>
    </source>
</reference>
<feature type="transmembrane region" description="Helical" evidence="7">
    <location>
        <begin position="54"/>
        <end position="76"/>
    </location>
</feature>
<dbReference type="PANTHER" id="PTHR30065:SF1">
    <property type="entry name" value="SURFACE PRESENTATION OF ANTIGENS PROTEIN SPAR"/>
    <property type="match status" value="1"/>
</dbReference>
<organism evidence="8">
    <name type="scientific">Jonesiaceae bacterium BS-20</name>
    <dbReference type="NCBI Taxonomy" id="3120821"/>
    <lineage>
        <taxon>Bacteria</taxon>
        <taxon>Bacillati</taxon>
        <taxon>Actinomycetota</taxon>
        <taxon>Actinomycetes</taxon>
        <taxon>Micrococcales</taxon>
        <taxon>Jonesiaceae</taxon>
    </lineage>
</organism>
<keyword evidence="4 7" id="KW-0812">Transmembrane</keyword>
<evidence type="ECO:0000256" key="5">
    <source>
        <dbReference type="ARBA" id="ARBA00022989"/>
    </source>
</evidence>